<dbReference type="SUPFAM" id="SSF81383">
    <property type="entry name" value="F-box domain"/>
    <property type="match status" value="1"/>
</dbReference>
<accession>A0A830CKR4</accession>
<sequence length="373" mass="43237">MLKTTNIESLPDEIIFDILVRVPAQDIYDATRLVCRKWYKIIHTRDFIRAHLQQSTCGLLAQYLAFKKPQLTFIATGKGQIEISKLNHQFRRAVSSCNGLVLEPHDNHRDLHITNPATKQHFALPPFLADVVPYWYAIAYAATSMEYKVVRPFFHSDVILGSRKFESQDDCVAILTAGVDKDWTRCVNTQHLSDAAKELLGQCTLTTEGFVHWTRVNYSDIFTLNVETEVITQSRVPSLQHDDKRLRYYYLAMGSYLSLLIAHSYWSWEVWEMRPETGEWTHMPNIDVEPQKVLRHLSFKLNPYVASSCWLVPVGWSNFREVLVFQVDVDIGTPQRFHIAYNVRTQEIDSIGLDFNISSFLVHRNSLVWLDGW</sequence>
<dbReference type="PANTHER" id="PTHR31672">
    <property type="entry name" value="BNACNNG10540D PROTEIN"/>
    <property type="match status" value="1"/>
</dbReference>
<dbReference type="OrthoDB" id="1918594at2759"/>
<proteinExistence type="predicted"/>
<dbReference type="InterPro" id="IPR001810">
    <property type="entry name" value="F-box_dom"/>
</dbReference>
<dbReference type="PROSITE" id="PS50181">
    <property type="entry name" value="FBOX"/>
    <property type="match status" value="1"/>
</dbReference>
<name>A0A830CKR4_9LAMI</name>
<dbReference type="InterPro" id="IPR050796">
    <property type="entry name" value="SCF_F-box_component"/>
</dbReference>
<protein>
    <submittedName>
        <fullName evidence="2">F-box protein at5g49610</fullName>
    </submittedName>
</protein>
<evidence type="ECO:0000313" key="3">
    <source>
        <dbReference type="Proteomes" id="UP000653305"/>
    </source>
</evidence>
<comment type="caution">
    <text evidence="2">The sequence shown here is derived from an EMBL/GenBank/DDBJ whole genome shotgun (WGS) entry which is preliminary data.</text>
</comment>
<reference evidence="2" key="1">
    <citation type="submission" date="2020-07" db="EMBL/GenBank/DDBJ databases">
        <title>Ethylene signaling mediates host invasion by parasitic plants.</title>
        <authorList>
            <person name="Yoshida S."/>
        </authorList>
    </citation>
    <scope>NUCLEOTIDE SEQUENCE</scope>
    <source>
        <strain evidence="2">Okayama</strain>
    </source>
</reference>
<dbReference type="Proteomes" id="UP000653305">
    <property type="component" value="Unassembled WGS sequence"/>
</dbReference>
<dbReference type="PANTHER" id="PTHR31672:SF11">
    <property type="entry name" value="F-BOX PROTEIN CPR1-LIKE ISOFORM X2"/>
    <property type="match status" value="1"/>
</dbReference>
<feature type="domain" description="F-box" evidence="1">
    <location>
        <begin position="4"/>
        <end position="51"/>
    </location>
</feature>
<dbReference type="Gene3D" id="1.20.1280.50">
    <property type="match status" value="1"/>
</dbReference>
<dbReference type="Pfam" id="PF12937">
    <property type="entry name" value="F-box-like"/>
    <property type="match status" value="1"/>
</dbReference>
<dbReference type="AlphaFoldDB" id="A0A830CKR4"/>
<gene>
    <name evidence="2" type="ORF">PHJA_001642500</name>
</gene>
<evidence type="ECO:0000313" key="2">
    <source>
        <dbReference type="EMBL" id="GFP94981.1"/>
    </source>
</evidence>
<organism evidence="2 3">
    <name type="scientific">Phtheirospermum japonicum</name>
    <dbReference type="NCBI Taxonomy" id="374723"/>
    <lineage>
        <taxon>Eukaryota</taxon>
        <taxon>Viridiplantae</taxon>
        <taxon>Streptophyta</taxon>
        <taxon>Embryophyta</taxon>
        <taxon>Tracheophyta</taxon>
        <taxon>Spermatophyta</taxon>
        <taxon>Magnoliopsida</taxon>
        <taxon>eudicotyledons</taxon>
        <taxon>Gunneridae</taxon>
        <taxon>Pentapetalae</taxon>
        <taxon>asterids</taxon>
        <taxon>lamiids</taxon>
        <taxon>Lamiales</taxon>
        <taxon>Orobanchaceae</taxon>
        <taxon>Orobanchaceae incertae sedis</taxon>
        <taxon>Phtheirospermum</taxon>
    </lineage>
</organism>
<keyword evidence="3" id="KW-1185">Reference proteome</keyword>
<dbReference type="SMART" id="SM00256">
    <property type="entry name" value="FBOX"/>
    <property type="match status" value="1"/>
</dbReference>
<evidence type="ECO:0000259" key="1">
    <source>
        <dbReference type="PROSITE" id="PS50181"/>
    </source>
</evidence>
<dbReference type="InterPro" id="IPR036047">
    <property type="entry name" value="F-box-like_dom_sf"/>
</dbReference>
<dbReference type="EMBL" id="BMAC01000372">
    <property type="protein sequence ID" value="GFP94981.1"/>
    <property type="molecule type" value="Genomic_DNA"/>
</dbReference>